<evidence type="ECO:0000313" key="2">
    <source>
        <dbReference type="Proteomes" id="UP000095447"/>
    </source>
</evidence>
<organism evidence="1 2">
    <name type="scientific">Blautia obeum</name>
    <dbReference type="NCBI Taxonomy" id="40520"/>
    <lineage>
        <taxon>Bacteria</taxon>
        <taxon>Bacillati</taxon>
        <taxon>Bacillota</taxon>
        <taxon>Clostridia</taxon>
        <taxon>Lachnospirales</taxon>
        <taxon>Lachnospiraceae</taxon>
        <taxon>Blautia</taxon>
    </lineage>
</organism>
<reference evidence="1 2" key="1">
    <citation type="submission" date="2015-09" db="EMBL/GenBank/DDBJ databases">
        <authorList>
            <consortium name="Pathogen Informatics"/>
        </authorList>
    </citation>
    <scope>NUCLEOTIDE SEQUENCE [LARGE SCALE GENOMIC DNA]</scope>
    <source>
        <strain evidence="1 2">2789STDY5608838</strain>
    </source>
</reference>
<protein>
    <submittedName>
        <fullName evidence="1">Uncharacterized protein</fullName>
    </submittedName>
</protein>
<dbReference type="AlphaFoldDB" id="A0A173ZU34"/>
<dbReference type="RefSeq" id="WP_155511682.1">
    <property type="nucleotide sequence ID" value="NZ_CYZA01000006.1"/>
</dbReference>
<proteinExistence type="predicted"/>
<name>A0A173ZU34_9FIRM</name>
<sequence>MNCFNCDYYRENHMLNYCELTQEECFCVKTKEHPCYYINDDYTFKEDIPFFGFKKGTDSKEVFKWQNI</sequence>
<evidence type="ECO:0000313" key="1">
    <source>
        <dbReference type="EMBL" id="CUN79801.1"/>
    </source>
</evidence>
<gene>
    <name evidence="1" type="ORF">ERS852395_01344</name>
</gene>
<dbReference type="EMBL" id="CYZA01000006">
    <property type="protein sequence ID" value="CUN79801.1"/>
    <property type="molecule type" value="Genomic_DNA"/>
</dbReference>
<dbReference type="Proteomes" id="UP000095447">
    <property type="component" value="Unassembled WGS sequence"/>
</dbReference>
<accession>A0A173ZU34</accession>